<dbReference type="InterPro" id="IPR007833">
    <property type="entry name" value="Capsule_polysaccharide_synth"/>
</dbReference>
<name>A0A1H9CJW1_9GAMM</name>
<dbReference type="AlphaFoldDB" id="A0A1H9CJW1"/>
<keyword evidence="2" id="KW-1185">Reference proteome</keyword>
<dbReference type="OrthoDB" id="9794206at2"/>
<dbReference type="STRING" id="489703.SAMN04488038_10378"/>
<accession>A0A1H9CJW1</accession>
<dbReference type="GO" id="GO:0015774">
    <property type="term" value="P:polysaccharide transport"/>
    <property type="evidence" value="ECO:0007669"/>
    <property type="project" value="InterPro"/>
</dbReference>
<reference evidence="1 2" key="1">
    <citation type="submission" date="2016-10" db="EMBL/GenBank/DDBJ databases">
        <authorList>
            <person name="de Groot N.N."/>
        </authorList>
    </citation>
    <scope>NUCLEOTIDE SEQUENCE [LARGE SCALE GENOMIC DNA]</scope>
    <source>
        <strain evidence="1 2">DSM 25927</strain>
    </source>
</reference>
<organism evidence="1 2">
    <name type="scientific">Solimonas aquatica</name>
    <dbReference type="NCBI Taxonomy" id="489703"/>
    <lineage>
        <taxon>Bacteria</taxon>
        <taxon>Pseudomonadati</taxon>
        <taxon>Pseudomonadota</taxon>
        <taxon>Gammaproteobacteria</taxon>
        <taxon>Nevskiales</taxon>
        <taxon>Nevskiaceae</taxon>
        <taxon>Solimonas</taxon>
    </lineage>
</organism>
<dbReference type="Proteomes" id="UP000199233">
    <property type="component" value="Unassembled WGS sequence"/>
</dbReference>
<dbReference type="EMBL" id="FOFS01000003">
    <property type="protein sequence ID" value="SEQ01449.1"/>
    <property type="molecule type" value="Genomic_DNA"/>
</dbReference>
<dbReference type="RefSeq" id="WP_093282658.1">
    <property type="nucleotide sequence ID" value="NZ_FOFS01000003.1"/>
</dbReference>
<dbReference type="Pfam" id="PF05159">
    <property type="entry name" value="Capsule_synth"/>
    <property type="match status" value="1"/>
</dbReference>
<proteinExistence type="predicted"/>
<dbReference type="GO" id="GO:0000271">
    <property type="term" value="P:polysaccharide biosynthetic process"/>
    <property type="evidence" value="ECO:0007669"/>
    <property type="project" value="InterPro"/>
</dbReference>
<evidence type="ECO:0000313" key="2">
    <source>
        <dbReference type="Proteomes" id="UP000199233"/>
    </source>
</evidence>
<evidence type="ECO:0000313" key="1">
    <source>
        <dbReference type="EMBL" id="SEQ01449.1"/>
    </source>
</evidence>
<sequence length="454" mass="50406">MALGIRDAAIAQITAPAERRRYLFLQGPIGPFFGELAQAMLALGHQVHRINFNGGDRLIWRLPGAVSFTSPGSVWPAFLAERLDEWQISDIVLFGDCRPLHREAIRQARGRGIAVHVFEEGYLRPNWITMELGGVNRHSSLPKSPLWFRDAASSLPAWDEGRPVPRSFFSRAIWDIAHNIGVLLYRWRYPHFRTHRPWPAAAEYKAGARRFLLRPLARKRSARMAQRVRELQQPYFLFPLQLEADSQIRFHSSFGSMAPAIEQVIASFARCAPAEAMLVVSEHPLDTGVVNQREVTQAAAQRAGVSQRIIYLECGTPMDLIQKARGMVTVNSTVGIQALAMGVPVKTLGEAIYDMPQLSDQRQLDDFWPQPQAPDSETFAAFRQVVGQATQLNGSFFCFKGRRLAVAAAAAKLNSPYAPSLYGPQLNLATQANAAAEPAPFGTDDLLGILRTGT</sequence>
<protein>
    <submittedName>
        <fullName evidence="1">Capsular polysaccharide export protein</fullName>
    </submittedName>
</protein>
<gene>
    <name evidence="1" type="ORF">SAMN04488038_10378</name>
</gene>
<dbReference type="CDD" id="cd16441">
    <property type="entry name" value="beta_Kdo_transferase_KpsS"/>
    <property type="match status" value="1"/>
</dbReference>